<name>A0ABS7GD30_9BACT</name>
<dbReference type="RefSeq" id="WP_220250913.1">
    <property type="nucleotide sequence ID" value="NZ_JAICCF010000003.1"/>
</dbReference>
<dbReference type="InterPro" id="IPR005302">
    <property type="entry name" value="MoCF_Sase_C"/>
</dbReference>
<dbReference type="Proteomes" id="UP000812961">
    <property type="component" value="Unassembled WGS sequence"/>
</dbReference>
<sequence>MLQVSQLFIYPVKSLGGIALDKADITDRGFLYDRRWMLIDDNNRFLTQREHYIMALFKLQLQPDGIAVRFKDATFTIPFEPQTNISEQVVIWNDTCTAIIVSEAANQWFSERMQLPCRLVYMPDNAHRQVETDYAQNGEIVSFADAYPFLLIGQASLDELNSRLEQPVPINRFRPNIVFTGGSPYQEDEMHQFTIGNVTFYGVKPCGRCVMTTVDQQTASKGQEPLRTLAGYRTSNKKVLFGQNLLHNGQGVIHTGDILHLIE</sequence>
<proteinExistence type="predicted"/>
<evidence type="ECO:0000313" key="2">
    <source>
        <dbReference type="EMBL" id="MBW8685578.1"/>
    </source>
</evidence>
<dbReference type="EMBL" id="JAICCF010000003">
    <property type="protein sequence ID" value="MBW8685578.1"/>
    <property type="molecule type" value="Genomic_DNA"/>
</dbReference>
<dbReference type="InterPro" id="IPR011037">
    <property type="entry name" value="Pyrv_Knase-like_insert_dom_sf"/>
</dbReference>
<evidence type="ECO:0000313" key="3">
    <source>
        <dbReference type="Proteomes" id="UP000812961"/>
    </source>
</evidence>
<comment type="caution">
    <text evidence="2">The sequence shown here is derived from an EMBL/GenBank/DDBJ whole genome shotgun (WGS) entry which is preliminary data.</text>
</comment>
<dbReference type="SUPFAM" id="SSF141673">
    <property type="entry name" value="MOSC N-terminal domain-like"/>
    <property type="match status" value="1"/>
</dbReference>
<dbReference type="Pfam" id="PF03476">
    <property type="entry name" value="MOSC_N"/>
    <property type="match status" value="1"/>
</dbReference>
<dbReference type="PROSITE" id="PS51340">
    <property type="entry name" value="MOSC"/>
    <property type="match status" value="1"/>
</dbReference>
<protein>
    <submittedName>
        <fullName evidence="2">MOSC domain-containing protein</fullName>
    </submittedName>
</protein>
<gene>
    <name evidence="2" type="ORF">K1Y79_14655</name>
</gene>
<reference evidence="2 3" key="1">
    <citation type="submission" date="2021-08" db="EMBL/GenBank/DDBJ databases">
        <title>The genome sequence of Chitinophaga sp. B61.</title>
        <authorList>
            <person name="Zhang X."/>
        </authorList>
    </citation>
    <scope>NUCLEOTIDE SEQUENCE [LARGE SCALE GENOMIC DNA]</scope>
    <source>
        <strain evidence="2 3">B61</strain>
    </source>
</reference>
<accession>A0ABS7GD30</accession>
<keyword evidence="3" id="KW-1185">Reference proteome</keyword>
<dbReference type="Pfam" id="PF03473">
    <property type="entry name" value="MOSC"/>
    <property type="match status" value="1"/>
</dbReference>
<feature type="domain" description="MOSC" evidence="1">
    <location>
        <begin position="124"/>
        <end position="262"/>
    </location>
</feature>
<dbReference type="PANTHER" id="PTHR14237">
    <property type="entry name" value="MOLYBDOPTERIN COFACTOR SULFURASE MOSC"/>
    <property type="match status" value="1"/>
</dbReference>
<organism evidence="2 3">
    <name type="scientific">Chitinophaga rhizophila</name>
    <dbReference type="NCBI Taxonomy" id="2866212"/>
    <lineage>
        <taxon>Bacteria</taxon>
        <taxon>Pseudomonadati</taxon>
        <taxon>Bacteroidota</taxon>
        <taxon>Chitinophagia</taxon>
        <taxon>Chitinophagales</taxon>
        <taxon>Chitinophagaceae</taxon>
        <taxon>Chitinophaga</taxon>
    </lineage>
</organism>
<dbReference type="InterPro" id="IPR005303">
    <property type="entry name" value="MOCOS_middle"/>
</dbReference>
<evidence type="ECO:0000259" key="1">
    <source>
        <dbReference type="PROSITE" id="PS51340"/>
    </source>
</evidence>
<dbReference type="SUPFAM" id="SSF50800">
    <property type="entry name" value="PK beta-barrel domain-like"/>
    <property type="match status" value="1"/>
</dbReference>
<dbReference type="PANTHER" id="PTHR14237:SF19">
    <property type="entry name" value="MITOCHONDRIAL AMIDOXIME REDUCING COMPONENT 1"/>
    <property type="match status" value="1"/>
</dbReference>